<protein>
    <submittedName>
        <fullName evidence="1">LPS-assembly protein LptD</fullName>
    </submittedName>
</protein>
<dbReference type="SUPFAM" id="SSF56935">
    <property type="entry name" value="Porins"/>
    <property type="match status" value="1"/>
</dbReference>
<evidence type="ECO:0000313" key="2">
    <source>
        <dbReference type="Proteomes" id="UP000433181"/>
    </source>
</evidence>
<dbReference type="PANTHER" id="PTHR30189">
    <property type="entry name" value="LPS-ASSEMBLY PROTEIN"/>
    <property type="match status" value="1"/>
</dbReference>
<dbReference type="Proteomes" id="UP000433181">
    <property type="component" value="Unassembled WGS sequence"/>
</dbReference>
<dbReference type="GO" id="GO:0009279">
    <property type="term" value="C:cell outer membrane"/>
    <property type="evidence" value="ECO:0007669"/>
    <property type="project" value="TreeGrafter"/>
</dbReference>
<accession>A0A6I2UHR3</accession>
<dbReference type="GeneID" id="96779008"/>
<gene>
    <name evidence="1" type="ORF">FYJ84_08765</name>
</gene>
<dbReference type="AlphaFoldDB" id="A0A6I2UHR3"/>
<dbReference type="EMBL" id="VUNR01000016">
    <property type="protein sequence ID" value="MSU09074.1"/>
    <property type="molecule type" value="Genomic_DNA"/>
</dbReference>
<dbReference type="RefSeq" id="WP_154407243.1">
    <property type="nucleotide sequence ID" value="NZ_VUNR01000016.1"/>
</dbReference>
<keyword evidence="2" id="KW-1185">Reference proteome</keyword>
<reference evidence="1 2" key="1">
    <citation type="submission" date="2019-08" db="EMBL/GenBank/DDBJ databases">
        <title>In-depth cultivation of the pig gut microbiome towards novel bacterial diversity and tailored functional studies.</title>
        <authorList>
            <person name="Wylensek D."/>
            <person name="Hitch T.C.A."/>
            <person name="Clavel T."/>
        </authorList>
    </citation>
    <scope>NUCLEOTIDE SEQUENCE [LARGE SCALE GENOMIC DNA]</scope>
    <source>
        <strain evidence="1 2">WCA-693-APC-5D-A</strain>
    </source>
</reference>
<comment type="caution">
    <text evidence="1">The sequence shown here is derived from an EMBL/GenBank/DDBJ whole genome shotgun (WGS) entry which is preliminary data.</text>
</comment>
<evidence type="ECO:0000313" key="1">
    <source>
        <dbReference type="EMBL" id="MSU09074.1"/>
    </source>
</evidence>
<dbReference type="GO" id="GO:1990351">
    <property type="term" value="C:transporter complex"/>
    <property type="evidence" value="ECO:0007669"/>
    <property type="project" value="TreeGrafter"/>
</dbReference>
<sequence length="518" mass="59572">MMLKNKEKICGLAAGLAVAVTFASGSGVLDLPRAEAVYNSESDTDATILDYVENSKRTARENALNEDQKQLLLDAYEMKENLREPLDPTKNVPVAVEGDELFYDENTGDFVVQGNVVMTSLDKRRFITEHADGNLASQDVQVDDKAYMLQLTDAQARIILNGYKTQYNWGKETGKMENAEGKIDHQYVKAKRIEFYPDKVVLYNASATKCSAKNPDYHMTAKKIEYYPGIQTISYGVSYWLGSIPVYSVPKQVSKEGDKGPYMPKASYDNDKGFAIKDTHYFPVMDNVNAYYDWILAQKTKFTSHGGLIYTTKGIGTFKLQSGFFEDSDAKWIHKAPNFRWDYSLRIGKAPFTYIFAYERGAWTQNDRCSMHTYYKAGISIDPIRLGTWRVYPSISYDITDESYNESRVKGMGYDITALKEFDDRWVTYLGYHYSESNSQNSVFDFDLDSYSKKITAGFSYTFSPKDRIVVGWAFDGMTNKLMDTDYYWYHNIHCAELIVRYREKRDQYRITLQFTPW</sequence>
<dbReference type="PANTHER" id="PTHR30189:SF1">
    <property type="entry name" value="LPS-ASSEMBLY PROTEIN LPTD"/>
    <property type="match status" value="1"/>
</dbReference>
<organism evidence="1 2">
    <name type="scientific">Anaerovibrio slackiae</name>
    <dbReference type="NCBI Taxonomy" id="2652309"/>
    <lineage>
        <taxon>Bacteria</taxon>
        <taxon>Bacillati</taxon>
        <taxon>Bacillota</taxon>
        <taxon>Negativicutes</taxon>
        <taxon>Selenomonadales</taxon>
        <taxon>Selenomonadaceae</taxon>
        <taxon>Anaerovibrio</taxon>
    </lineage>
</organism>
<name>A0A6I2UHR3_9FIRM</name>
<proteinExistence type="predicted"/>
<dbReference type="InterPro" id="IPR050218">
    <property type="entry name" value="LptD"/>
</dbReference>